<organism evidence="2 3">
    <name type="scientific">Trachymyrmex cornetzi</name>
    <dbReference type="NCBI Taxonomy" id="471704"/>
    <lineage>
        <taxon>Eukaryota</taxon>
        <taxon>Metazoa</taxon>
        <taxon>Ecdysozoa</taxon>
        <taxon>Arthropoda</taxon>
        <taxon>Hexapoda</taxon>
        <taxon>Insecta</taxon>
        <taxon>Pterygota</taxon>
        <taxon>Neoptera</taxon>
        <taxon>Endopterygota</taxon>
        <taxon>Hymenoptera</taxon>
        <taxon>Apocrita</taxon>
        <taxon>Aculeata</taxon>
        <taxon>Formicoidea</taxon>
        <taxon>Formicidae</taxon>
        <taxon>Myrmicinae</taxon>
        <taxon>Trachymyrmex</taxon>
    </lineage>
</organism>
<sequence length="330" mass="36447">MFDWLGSVFCVLVAVVLVVVLGLLALLSLELPLALAAAPVASDWPPPPPPPPPPGFPSVPVVAAADCMYLGISMLLRIGWIRSSCSVKLKSGGNSRPLGNRVPCSRNSLKNECAHACNGVMRNDGVYSKSRATRFQALSLCATDTKDHNMLLILSSLTNASLKYHQNIRIFHEKTAIRIPSEINFRAPSKLSIKNPRVIKRLQRHYIFVRSRQRELVSSFRCRKPAKFQRGKIVLPELLPFLPRIPTLPEEYKDMILMKYAVTVMNAENQVTSSVFFFAKLLLSKSKIPTVPPLTSELLQILPIQTAVVGHVKQRLSEGSSKFGVVGNST</sequence>
<dbReference type="EMBL" id="KQ978782">
    <property type="protein sequence ID" value="KYN28468.1"/>
    <property type="molecule type" value="Genomic_DNA"/>
</dbReference>
<reference evidence="2 3" key="1">
    <citation type="submission" date="2015-09" db="EMBL/GenBank/DDBJ databases">
        <title>Trachymyrmex cornetzi WGS genome.</title>
        <authorList>
            <person name="Nygaard S."/>
            <person name="Hu H."/>
            <person name="Boomsma J."/>
            <person name="Zhang G."/>
        </authorList>
    </citation>
    <scope>NUCLEOTIDE SEQUENCE [LARGE SCALE GENOMIC DNA]</scope>
    <source>
        <strain evidence="2">Tcor2-1</strain>
        <tissue evidence="2">Whole body</tissue>
    </source>
</reference>
<accession>A0A195EJN8</accession>
<protein>
    <submittedName>
        <fullName evidence="2">Uncharacterized protein</fullName>
    </submittedName>
</protein>
<proteinExistence type="predicted"/>
<dbReference type="AlphaFoldDB" id="A0A195EJN8"/>
<evidence type="ECO:0000313" key="3">
    <source>
        <dbReference type="Proteomes" id="UP000078492"/>
    </source>
</evidence>
<keyword evidence="1" id="KW-1133">Transmembrane helix</keyword>
<dbReference type="Proteomes" id="UP000078492">
    <property type="component" value="Unassembled WGS sequence"/>
</dbReference>
<gene>
    <name evidence="2" type="ORF">ALC57_02195</name>
</gene>
<evidence type="ECO:0000256" key="1">
    <source>
        <dbReference type="SAM" id="Phobius"/>
    </source>
</evidence>
<evidence type="ECO:0000313" key="2">
    <source>
        <dbReference type="EMBL" id="KYN28468.1"/>
    </source>
</evidence>
<keyword evidence="3" id="KW-1185">Reference proteome</keyword>
<feature type="transmembrane region" description="Helical" evidence="1">
    <location>
        <begin position="60"/>
        <end position="80"/>
    </location>
</feature>
<name>A0A195EJN8_9HYME</name>
<keyword evidence="1" id="KW-0812">Transmembrane</keyword>
<keyword evidence="1" id="KW-0472">Membrane</keyword>